<reference evidence="4" key="1">
    <citation type="submission" date="2018-03" db="EMBL/GenBank/DDBJ databases">
        <authorList>
            <person name="Guldener U."/>
        </authorList>
    </citation>
    <scope>NUCLEOTIDE SEQUENCE</scope>
</reference>
<dbReference type="Proteomes" id="UP001187682">
    <property type="component" value="Unassembled WGS sequence"/>
</dbReference>
<name>A0AAE8MZ75_9PEZI</name>
<evidence type="ECO:0000313" key="4">
    <source>
        <dbReference type="EMBL" id="SPO02418.1"/>
    </source>
</evidence>
<feature type="transmembrane region" description="Helical" evidence="2">
    <location>
        <begin position="6"/>
        <end position="23"/>
    </location>
</feature>
<evidence type="ECO:0000313" key="5">
    <source>
        <dbReference type="Proteomes" id="UP001187682"/>
    </source>
</evidence>
<comment type="caution">
    <text evidence="4">The sequence shown here is derived from an EMBL/GenBank/DDBJ whole genome shotgun (WGS) entry which is preliminary data.</text>
</comment>
<dbReference type="InterPro" id="IPR013097">
    <property type="entry name" value="Dabb"/>
</dbReference>
<keyword evidence="5" id="KW-1185">Reference proteome</keyword>
<dbReference type="InterPro" id="IPR011008">
    <property type="entry name" value="Dimeric_a/b-barrel"/>
</dbReference>
<evidence type="ECO:0000256" key="1">
    <source>
        <dbReference type="ARBA" id="ARBA00011738"/>
    </source>
</evidence>
<keyword evidence="2" id="KW-0472">Membrane</keyword>
<evidence type="ECO:0000259" key="3">
    <source>
        <dbReference type="PROSITE" id="PS51502"/>
    </source>
</evidence>
<dbReference type="PANTHER" id="PTHR33178:SF10">
    <property type="entry name" value="STRESS-RESPONSE A_B BARREL DOMAIN-CONTAINING PROTEIN"/>
    <property type="match status" value="1"/>
</dbReference>
<protein>
    <recommendedName>
        <fullName evidence="3">Stress-response A/B barrel domain-containing protein</fullName>
    </recommendedName>
</protein>
<dbReference type="EMBL" id="ONZQ02000006">
    <property type="protein sequence ID" value="SPO02418.1"/>
    <property type="molecule type" value="Genomic_DNA"/>
</dbReference>
<gene>
    <name evidence="4" type="ORF">DNG_05091</name>
</gene>
<dbReference type="Gene3D" id="3.30.70.100">
    <property type="match status" value="1"/>
</dbReference>
<dbReference type="PROSITE" id="PS51502">
    <property type="entry name" value="S_R_A_B_BARREL"/>
    <property type="match status" value="1"/>
</dbReference>
<dbReference type="SMART" id="SM00886">
    <property type="entry name" value="Dabb"/>
    <property type="match status" value="1"/>
</dbReference>
<sequence>MPPLRLTILATVAFLVILAYFYMPISTPGLEPTYPGITHIVLFQWKDSATESAIADATAHMLSLKEKCIHPVRQTPYIRSMTGGRDNSPEGLQNGATHAFVAVFDSPWERDYYVKDDPAHDAFKKSVGDLIEKAIVMDFTPGDFHPPS</sequence>
<accession>A0AAE8MZ75</accession>
<evidence type="ECO:0000256" key="2">
    <source>
        <dbReference type="SAM" id="Phobius"/>
    </source>
</evidence>
<comment type="subunit">
    <text evidence="1">Homodimer.</text>
</comment>
<feature type="domain" description="Stress-response A/B barrel" evidence="3">
    <location>
        <begin position="37"/>
        <end position="139"/>
    </location>
</feature>
<proteinExistence type="predicted"/>
<dbReference type="SUPFAM" id="SSF54909">
    <property type="entry name" value="Dimeric alpha+beta barrel"/>
    <property type="match status" value="1"/>
</dbReference>
<dbReference type="Pfam" id="PF07876">
    <property type="entry name" value="Dabb"/>
    <property type="match status" value="1"/>
</dbReference>
<dbReference type="AlphaFoldDB" id="A0AAE8MZ75"/>
<dbReference type="InterPro" id="IPR044662">
    <property type="entry name" value="HS1/DABB1-like"/>
</dbReference>
<keyword evidence="2" id="KW-0812">Transmembrane</keyword>
<keyword evidence="2" id="KW-1133">Transmembrane helix</keyword>
<dbReference type="PANTHER" id="PTHR33178">
    <property type="match status" value="1"/>
</dbReference>
<organism evidence="4 5">
    <name type="scientific">Cephalotrichum gorgonifer</name>
    <dbReference type="NCBI Taxonomy" id="2041049"/>
    <lineage>
        <taxon>Eukaryota</taxon>
        <taxon>Fungi</taxon>
        <taxon>Dikarya</taxon>
        <taxon>Ascomycota</taxon>
        <taxon>Pezizomycotina</taxon>
        <taxon>Sordariomycetes</taxon>
        <taxon>Hypocreomycetidae</taxon>
        <taxon>Microascales</taxon>
        <taxon>Microascaceae</taxon>
        <taxon>Cephalotrichum</taxon>
    </lineage>
</organism>